<proteinExistence type="predicted"/>
<accession>A0A8S3HDZ8</accession>
<evidence type="ECO:0000313" key="1">
    <source>
        <dbReference type="EMBL" id="CAF5181659.1"/>
    </source>
</evidence>
<evidence type="ECO:0000313" key="2">
    <source>
        <dbReference type="Proteomes" id="UP000676336"/>
    </source>
</evidence>
<feature type="non-terminal residue" evidence="1">
    <location>
        <position position="1"/>
    </location>
</feature>
<protein>
    <submittedName>
        <fullName evidence="1">Uncharacterized protein</fullName>
    </submittedName>
</protein>
<organism evidence="1 2">
    <name type="scientific">Rotaria magnacalcarata</name>
    <dbReference type="NCBI Taxonomy" id="392030"/>
    <lineage>
        <taxon>Eukaryota</taxon>
        <taxon>Metazoa</taxon>
        <taxon>Spiralia</taxon>
        <taxon>Gnathifera</taxon>
        <taxon>Rotifera</taxon>
        <taxon>Eurotatoria</taxon>
        <taxon>Bdelloidea</taxon>
        <taxon>Philodinida</taxon>
        <taxon>Philodinidae</taxon>
        <taxon>Rotaria</taxon>
    </lineage>
</organism>
<dbReference type="EMBL" id="CAJOBI010318828">
    <property type="protein sequence ID" value="CAF5181659.1"/>
    <property type="molecule type" value="Genomic_DNA"/>
</dbReference>
<sequence length="72" mass="8536">ANLNQCDYIIDHDSENPSEIQPNYSQQSQIITSIKMILPSKRSIFRSFYVPFFSVRSNRYTMLHLLKYSNFV</sequence>
<gene>
    <name evidence="1" type="ORF">SMN809_LOCUS69137</name>
</gene>
<comment type="caution">
    <text evidence="1">The sequence shown here is derived from an EMBL/GenBank/DDBJ whole genome shotgun (WGS) entry which is preliminary data.</text>
</comment>
<dbReference type="AlphaFoldDB" id="A0A8S3HDZ8"/>
<name>A0A8S3HDZ8_9BILA</name>
<reference evidence="1" key="1">
    <citation type="submission" date="2021-02" db="EMBL/GenBank/DDBJ databases">
        <authorList>
            <person name="Nowell W R."/>
        </authorList>
    </citation>
    <scope>NUCLEOTIDE SEQUENCE</scope>
</reference>
<dbReference type="Proteomes" id="UP000676336">
    <property type="component" value="Unassembled WGS sequence"/>
</dbReference>